<dbReference type="Pfam" id="PF01532">
    <property type="entry name" value="Glyco_hydro_47"/>
    <property type="match status" value="1"/>
</dbReference>
<dbReference type="GO" id="GO:0004571">
    <property type="term" value="F:mannosyl-oligosaccharide 1,2-alpha-mannosidase activity"/>
    <property type="evidence" value="ECO:0007669"/>
    <property type="project" value="InterPro"/>
</dbReference>
<evidence type="ECO:0000256" key="5">
    <source>
        <dbReference type="ARBA" id="ARBA00023157"/>
    </source>
</evidence>
<dbReference type="PRINTS" id="PR00747">
    <property type="entry name" value="GLYHDRLASE47"/>
</dbReference>
<reference evidence="10" key="1">
    <citation type="submission" date="2015-09" db="EMBL/GenBank/DDBJ databases">
        <authorList>
            <consortium name="Pathogen Informatics"/>
        </authorList>
    </citation>
    <scope>NUCLEOTIDE SEQUENCE [LARGE SCALE GENOMIC DNA]</scope>
    <source>
        <strain evidence="10">Lake Konstanz</strain>
    </source>
</reference>
<keyword evidence="4 6" id="KW-0378">Hydrolase</keyword>
<dbReference type="GO" id="GO:0005975">
    <property type="term" value="P:carbohydrate metabolic process"/>
    <property type="evidence" value="ECO:0007669"/>
    <property type="project" value="InterPro"/>
</dbReference>
<dbReference type="VEuPathDB" id="TriTrypDB:BSAL_07825"/>
<organism evidence="9 10">
    <name type="scientific">Bodo saltans</name>
    <name type="common">Flagellated protozoan</name>
    <dbReference type="NCBI Taxonomy" id="75058"/>
    <lineage>
        <taxon>Eukaryota</taxon>
        <taxon>Discoba</taxon>
        <taxon>Euglenozoa</taxon>
        <taxon>Kinetoplastea</taxon>
        <taxon>Metakinetoplastina</taxon>
        <taxon>Eubodonida</taxon>
        <taxon>Bodonidae</taxon>
        <taxon>Bodo</taxon>
    </lineage>
</organism>
<evidence type="ECO:0000256" key="2">
    <source>
        <dbReference type="ARBA" id="ARBA00004922"/>
    </source>
</evidence>
<dbReference type="PANTHER" id="PTHR11742">
    <property type="entry name" value="MANNOSYL-OLIGOSACCHARIDE ALPHA-1,2-MANNOSIDASE-RELATED"/>
    <property type="match status" value="1"/>
</dbReference>
<feature type="compositionally biased region" description="Low complexity" evidence="7">
    <location>
        <begin position="215"/>
        <end position="229"/>
    </location>
</feature>
<keyword evidence="10" id="KW-1185">Reference proteome</keyword>
<feature type="region of interest" description="Disordered" evidence="7">
    <location>
        <begin position="1"/>
        <end position="45"/>
    </location>
</feature>
<protein>
    <recommendedName>
        <fullName evidence="6">alpha-1,2-Mannosidase</fullName>
        <ecNumber evidence="6">3.2.1.-</ecNumber>
    </recommendedName>
</protein>
<evidence type="ECO:0000256" key="8">
    <source>
        <dbReference type="SAM" id="Phobius"/>
    </source>
</evidence>
<evidence type="ECO:0000313" key="10">
    <source>
        <dbReference type="Proteomes" id="UP000051952"/>
    </source>
</evidence>
<comment type="cofactor">
    <cofactor evidence="1">
        <name>Ca(2+)</name>
        <dbReference type="ChEBI" id="CHEBI:29108"/>
    </cofactor>
</comment>
<dbReference type="Proteomes" id="UP000051952">
    <property type="component" value="Unassembled WGS sequence"/>
</dbReference>
<dbReference type="InterPro" id="IPR050749">
    <property type="entry name" value="Glycosyl_Hydrolase_47"/>
</dbReference>
<evidence type="ECO:0000256" key="6">
    <source>
        <dbReference type="RuleBase" id="RU361193"/>
    </source>
</evidence>
<accession>A0A0S4J9Q0</accession>
<name>A0A0S4J9Q0_BODSA</name>
<dbReference type="Gene3D" id="1.50.10.10">
    <property type="match status" value="1"/>
</dbReference>
<dbReference type="GO" id="GO:0005509">
    <property type="term" value="F:calcium ion binding"/>
    <property type="evidence" value="ECO:0007669"/>
    <property type="project" value="InterPro"/>
</dbReference>
<feature type="compositionally biased region" description="Low complexity" evidence="7">
    <location>
        <begin position="23"/>
        <end position="33"/>
    </location>
</feature>
<keyword evidence="6" id="KW-0326">Glycosidase</keyword>
<dbReference type="AlphaFoldDB" id="A0A0S4J9Q0"/>
<proteinExistence type="inferred from homology"/>
<evidence type="ECO:0000256" key="1">
    <source>
        <dbReference type="ARBA" id="ARBA00001913"/>
    </source>
</evidence>
<dbReference type="OrthoDB" id="8118055at2759"/>
<sequence>MKGHDVDDVESGMSVFPAPPQPSTSSRSSHYNGSGSGGEGKTKASLSQQPYHLISSFLPKRNGSSVIVVMVPLLVVVMSLIVAITTMYFQQRKHQAEHLVVLRDLYSLQSTIELMSAEQLTATSRVKALASSMDSTQRTLSESFDSKIATSKSQLAAFQSDLANLRSAVEGHAASLERMKVLEGQIEMMRRMFGLGPELYTPQSGGGGHQPPPQQQQQRQPTQPFRPGGLPERQEARHQEQQQQYHPTPEYNAQQQQPQQETFMHSFDRAKDLPDDTKDLPDVERNQARAESVQHEIRDSWGAYRKYAWGHDELCPNSMRHKDWGGSASRGLALTAVDSLSTLWLAGLHDEFHEAVKLVTTFVDYDQDISVSVFETTIRVVGGLLSAYELSGESNEALLETAAYVMDKLLHAFNTTTGIPHQTTNLKTHEHWNPEWSNGASILSEFGSVQLELRTLSYHTGNPVYDQKATHLMKLLEAKCQDMVCPTLFDVASGDTRSDHVTLGALGDSYYEYLVKQYLLTDGSEGQYRDMATRALDALHVRLFRYSVPSHQGYFGEFVDGGFDYKMDHLACFAGGMY</sequence>
<dbReference type="InterPro" id="IPR012341">
    <property type="entry name" value="6hp_glycosidase-like_sf"/>
</dbReference>
<keyword evidence="8" id="KW-0812">Transmembrane</keyword>
<feature type="region of interest" description="Disordered" evidence="7">
    <location>
        <begin position="196"/>
        <end position="260"/>
    </location>
</feature>
<comment type="pathway">
    <text evidence="2">Protein modification; protein glycosylation.</text>
</comment>
<evidence type="ECO:0000256" key="4">
    <source>
        <dbReference type="ARBA" id="ARBA00022801"/>
    </source>
</evidence>
<dbReference type="InterPro" id="IPR001382">
    <property type="entry name" value="Glyco_hydro_47"/>
</dbReference>
<evidence type="ECO:0000256" key="7">
    <source>
        <dbReference type="SAM" id="MobiDB-lite"/>
    </source>
</evidence>
<comment type="similarity">
    <text evidence="3 6">Belongs to the glycosyl hydrolase 47 family.</text>
</comment>
<keyword evidence="8" id="KW-0472">Membrane</keyword>
<dbReference type="GO" id="GO:0005783">
    <property type="term" value="C:endoplasmic reticulum"/>
    <property type="evidence" value="ECO:0007669"/>
    <property type="project" value="TreeGrafter"/>
</dbReference>
<keyword evidence="8" id="KW-1133">Transmembrane helix</keyword>
<dbReference type="SUPFAM" id="SSF48225">
    <property type="entry name" value="Seven-hairpin glycosidases"/>
    <property type="match status" value="1"/>
</dbReference>
<gene>
    <name evidence="9" type="ORF">BSAL_07825</name>
</gene>
<dbReference type="GO" id="GO:0016020">
    <property type="term" value="C:membrane"/>
    <property type="evidence" value="ECO:0007669"/>
    <property type="project" value="InterPro"/>
</dbReference>
<evidence type="ECO:0000256" key="3">
    <source>
        <dbReference type="ARBA" id="ARBA00007658"/>
    </source>
</evidence>
<dbReference type="EC" id="3.2.1.-" evidence="6"/>
<dbReference type="InterPro" id="IPR036026">
    <property type="entry name" value="Seven-hairpin_glycosidases"/>
</dbReference>
<dbReference type="EMBL" id="CYKH01001421">
    <property type="protein sequence ID" value="CUG86986.1"/>
    <property type="molecule type" value="Genomic_DNA"/>
</dbReference>
<evidence type="ECO:0000313" key="9">
    <source>
        <dbReference type="EMBL" id="CUG86986.1"/>
    </source>
</evidence>
<keyword evidence="5" id="KW-1015">Disulfide bond</keyword>
<feature type="transmembrane region" description="Helical" evidence="8">
    <location>
        <begin position="66"/>
        <end position="89"/>
    </location>
</feature>